<dbReference type="OrthoDB" id="2768185at2759"/>
<gene>
    <name evidence="1" type="ORF">FIBRA_02559</name>
</gene>
<reference evidence="1 2" key="1">
    <citation type="journal article" date="2012" name="Appl. Environ. Microbiol.">
        <title>Short-read sequencing for genomic analysis of the brown rot fungus Fibroporia radiculosa.</title>
        <authorList>
            <person name="Tang J.D."/>
            <person name="Perkins A.D."/>
            <person name="Sonstegard T.S."/>
            <person name="Schroeder S.G."/>
            <person name="Burgess S.C."/>
            <person name="Diehl S.V."/>
        </authorList>
    </citation>
    <scope>NUCLEOTIDE SEQUENCE [LARGE SCALE GENOMIC DNA]</scope>
    <source>
        <strain evidence="1 2">TFFH 294</strain>
    </source>
</reference>
<accession>J4GMZ2</accession>
<sequence>MTQFLDLNDDVLDAIVSHLTVTHALHLACACRRVHDIAMRRALSRVTIFNQRKRFMKFAACMLSDISYHVIYLRKVHISLFGDVGETDFSSAVRLLTHVLRRAKNIQSLGLGPMELMIASVPAVADAVCGMENLEALWLYNGGQETILMLDKIQSRLERLVVHSWSDRLTTDAPQVLPLIAHIQSLQSLGLHNLTFQDEPHPHAIWRNVRILRLESCRAAMPVFVHSFPTIRALHLKGNDRRNPQGETVRCWPSLDELSVNTVEDLLEWPITCPVRCVSYEALIQDPGDAEQAFVQIKNVKPIVLSLSILNSFSDCWAEVARSGHRLRAITVTLVNLYGSASRIGTPNYSRWMQNVLPVLGRSQIMFLRIIIPGSLHTDRLVYEKCPEQIMKSIPSLRCLGFGDKPSTMCWWRIVTNRARRRELKQISEAAGMRVLEYISSETFEMSTVFDESLLDIRG</sequence>
<proteinExistence type="predicted"/>
<dbReference type="InParanoid" id="J4GMZ2"/>
<organism evidence="1 2">
    <name type="scientific">Fibroporia radiculosa</name>
    <dbReference type="NCBI Taxonomy" id="599839"/>
    <lineage>
        <taxon>Eukaryota</taxon>
        <taxon>Fungi</taxon>
        <taxon>Dikarya</taxon>
        <taxon>Basidiomycota</taxon>
        <taxon>Agaricomycotina</taxon>
        <taxon>Agaricomycetes</taxon>
        <taxon>Polyporales</taxon>
        <taxon>Fibroporiaceae</taxon>
        <taxon>Fibroporia</taxon>
    </lineage>
</organism>
<keyword evidence="2" id="KW-1185">Reference proteome</keyword>
<dbReference type="RefSeq" id="XP_012179808.1">
    <property type="nucleotide sequence ID" value="XM_012324418.1"/>
</dbReference>
<protein>
    <recommendedName>
        <fullName evidence="3">F-box domain-containing protein</fullName>
    </recommendedName>
</protein>
<dbReference type="GeneID" id="24095436"/>
<dbReference type="HOGENOM" id="CLU_037660_0_0_1"/>
<dbReference type="InterPro" id="IPR032675">
    <property type="entry name" value="LRR_dom_sf"/>
</dbReference>
<evidence type="ECO:0000313" key="1">
    <source>
        <dbReference type="EMBL" id="CCM00525.1"/>
    </source>
</evidence>
<dbReference type="Gene3D" id="3.80.10.10">
    <property type="entry name" value="Ribonuclease Inhibitor"/>
    <property type="match status" value="1"/>
</dbReference>
<evidence type="ECO:0008006" key="3">
    <source>
        <dbReference type="Google" id="ProtNLM"/>
    </source>
</evidence>
<name>J4GMZ2_9APHY</name>
<dbReference type="SUPFAM" id="SSF52047">
    <property type="entry name" value="RNI-like"/>
    <property type="match status" value="1"/>
</dbReference>
<dbReference type="STRING" id="599839.J4GMZ2"/>
<dbReference type="AlphaFoldDB" id="J4GMZ2"/>
<evidence type="ECO:0000313" key="2">
    <source>
        <dbReference type="Proteomes" id="UP000006352"/>
    </source>
</evidence>
<dbReference type="InterPro" id="IPR036047">
    <property type="entry name" value="F-box-like_dom_sf"/>
</dbReference>
<dbReference type="SUPFAM" id="SSF81383">
    <property type="entry name" value="F-box domain"/>
    <property type="match status" value="1"/>
</dbReference>
<dbReference type="EMBL" id="HE796987">
    <property type="protein sequence ID" value="CCM00525.1"/>
    <property type="molecule type" value="Genomic_DNA"/>
</dbReference>
<dbReference type="Proteomes" id="UP000006352">
    <property type="component" value="Unassembled WGS sequence"/>
</dbReference>